<evidence type="ECO:0000256" key="1">
    <source>
        <dbReference type="ARBA" id="ARBA00022741"/>
    </source>
</evidence>
<dbReference type="InterPro" id="IPR050173">
    <property type="entry name" value="ABC_transporter_C-like"/>
</dbReference>
<feature type="non-terminal residue" evidence="3">
    <location>
        <position position="120"/>
    </location>
</feature>
<keyword evidence="4" id="KW-1185">Reference proteome</keyword>
<proteinExistence type="predicted"/>
<protein>
    <submittedName>
        <fullName evidence="3">43259_t:CDS:1</fullName>
    </submittedName>
</protein>
<gene>
    <name evidence="3" type="ORF">GMARGA_LOCUS36711</name>
</gene>
<sequence>MFFGKSSPSPPSSPTTELPETNANIFSKLTFWWLNGLMSLGYKRPLEKDDLYDFNDARSAKFVTDKFEIEWKKETEKISLGKKPSLIKALYKALWARFCLAVVARFVSDILTVISPLILK</sequence>
<keyword evidence="1" id="KW-0547">Nucleotide-binding</keyword>
<evidence type="ECO:0000313" key="3">
    <source>
        <dbReference type="EMBL" id="CAG8843749.1"/>
    </source>
</evidence>
<dbReference type="PANTHER" id="PTHR24223">
    <property type="entry name" value="ATP-BINDING CASSETTE SUB-FAMILY C"/>
    <property type="match status" value="1"/>
</dbReference>
<keyword evidence="2" id="KW-0067">ATP-binding</keyword>
<name>A0ABN7WZC4_GIGMA</name>
<accession>A0ABN7WZC4</accession>
<organism evidence="3 4">
    <name type="scientific">Gigaspora margarita</name>
    <dbReference type="NCBI Taxonomy" id="4874"/>
    <lineage>
        <taxon>Eukaryota</taxon>
        <taxon>Fungi</taxon>
        <taxon>Fungi incertae sedis</taxon>
        <taxon>Mucoromycota</taxon>
        <taxon>Glomeromycotina</taxon>
        <taxon>Glomeromycetes</taxon>
        <taxon>Diversisporales</taxon>
        <taxon>Gigasporaceae</taxon>
        <taxon>Gigaspora</taxon>
    </lineage>
</organism>
<reference evidence="3 4" key="1">
    <citation type="submission" date="2021-06" db="EMBL/GenBank/DDBJ databases">
        <authorList>
            <person name="Kallberg Y."/>
            <person name="Tangrot J."/>
            <person name="Rosling A."/>
        </authorList>
    </citation>
    <scope>NUCLEOTIDE SEQUENCE [LARGE SCALE GENOMIC DNA]</scope>
    <source>
        <strain evidence="3 4">120-4 pot B 10/14</strain>
    </source>
</reference>
<comment type="caution">
    <text evidence="3">The sequence shown here is derived from an EMBL/GenBank/DDBJ whole genome shotgun (WGS) entry which is preliminary data.</text>
</comment>
<evidence type="ECO:0000256" key="2">
    <source>
        <dbReference type="ARBA" id="ARBA00022840"/>
    </source>
</evidence>
<dbReference type="Proteomes" id="UP000789901">
    <property type="component" value="Unassembled WGS sequence"/>
</dbReference>
<dbReference type="EMBL" id="CAJVQB010073454">
    <property type="protein sequence ID" value="CAG8843749.1"/>
    <property type="molecule type" value="Genomic_DNA"/>
</dbReference>
<evidence type="ECO:0000313" key="4">
    <source>
        <dbReference type="Proteomes" id="UP000789901"/>
    </source>
</evidence>